<name>A0A8X6KGS4_TRICU</name>
<dbReference type="EMBL" id="BMAO01001432">
    <property type="protein sequence ID" value="GFQ73281.1"/>
    <property type="molecule type" value="Genomic_DNA"/>
</dbReference>
<dbReference type="Proteomes" id="UP000887116">
    <property type="component" value="Unassembled WGS sequence"/>
</dbReference>
<accession>A0A8X6KGS4</accession>
<sequence>MTSVKTEHRVQAMQSKAVMDGDAGLSLTNADTRIWQIPKRLSSKRAFRLCSSFHFVSVGNSSNELEI</sequence>
<protein>
    <submittedName>
        <fullName evidence="1">Uncharacterized protein</fullName>
    </submittedName>
</protein>
<evidence type="ECO:0000313" key="1">
    <source>
        <dbReference type="EMBL" id="GFQ73281.1"/>
    </source>
</evidence>
<gene>
    <name evidence="1" type="ORF">TNCT_384561</name>
</gene>
<comment type="caution">
    <text evidence="1">The sequence shown here is derived from an EMBL/GenBank/DDBJ whole genome shotgun (WGS) entry which is preliminary data.</text>
</comment>
<reference evidence="1" key="1">
    <citation type="submission" date="2020-07" db="EMBL/GenBank/DDBJ databases">
        <title>Multicomponent nature underlies the extraordinary mechanical properties of spider dragline silk.</title>
        <authorList>
            <person name="Kono N."/>
            <person name="Nakamura H."/>
            <person name="Mori M."/>
            <person name="Yoshida Y."/>
            <person name="Ohtoshi R."/>
            <person name="Malay A.D."/>
            <person name="Moran D.A.P."/>
            <person name="Tomita M."/>
            <person name="Numata K."/>
            <person name="Arakawa K."/>
        </authorList>
    </citation>
    <scope>NUCLEOTIDE SEQUENCE</scope>
</reference>
<organism evidence="1 2">
    <name type="scientific">Trichonephila clavata</name>
    <name type="common">Joro spider</name>
    <name type="synonym">Nephila clavata</name>
    <dbReference type="NCBI Taxonomy" id="2740835"/>
    <lineage>
        <taxon>Eukaryota</taxon>
        <taxon>Metazoa</taxon>
        <taxon>Ecdysozoa</taxon>
        <taxon>Arthropoda</taxon>
        <taxon>Chelicerata</taxon>
        <taxon>Arachnida</taxon>
        <taxon>Araneae</taxon>
        <taxon>Araneomorphae</taxon>
        <taxon>Entelegynae</taxon>
        <taxon>Araneoidea</taxon>
        <taxon>Nephilidae</taxon>
        <taxon>Trichonephila</taxon>
    </lineage>
</organism>
<keyword evidence="2" id="KW-1185">Reference proteome</keyword>
<proteinExistence type="predicted"/>
<dbReference type="AlphaFoldDB" id="A0A8X6KGS4"/>
<evidence type="ECO:0000313" key="2">
    <source>
        <dbReference type="Proteomes" id="UP000887116"/>
    </source>
</evidence>